<gene>
    <name evidence="4" type="ORF">SAMN05216210_2340</name>
</gene>
<dbReference type="RefSeq" id="WP_197674999.1">
    <property type="nucleotide sequence ID" value="NZ_LT629787.1"/>
</dbReference>
<feature type="domain" description="DUF4190" evidence="3">
    <location>
        <begin position="96"/>
        <end position="157"/>
    </location>
</feature>
<proteinExistence type="predicted"/>
<dbReference type="EMBL" id="LT629787">
    <property type="protein sequence ID" value="SDU19559.1"/>
    <property type="molecule type" value="Genomic_DNA"/>
</dbReference>
<accession>A0A1H2GJC5</accession>
<dbReference type="Proteomes" id="UP000243924">
    <property type="component" value="Chromosome I"/>
</dbReference>
<evidence type="ECO:0000313" key="4">
    <source>
        <dbReference type="EMBL" id="SDU19559.1"/>
    </source>
</evidence>
<feature type="transmembrane region" description="Helical" evidence="2">
    <location>
        <begin position="96"/>
        <end position="118"/>
    </location>
</feature>
<dbReference type="AlphaFoldDB" id="A0A1H2GJC5"/>
<reference evidence="5" key="1">
    <citation type="submission" date="2016-10" db="EMBL/GenBank/DDBJ databases">
        <authorList>
            <person name="Varghese N."/>
            <person name="Submissions S."/>
        </authorList>
    </citation>
    <scope>NUCLEOTIDE SEQUENCE [LARGE SCALE GENOMIC DNA]</scope>
    <source>
        <strain evidence="5">CECT 8338</strain>
    </source>
</reference>
<keyword evidence="2" id="KW-1133">Transmembrane helix</keyword>
<organism evidence="4 5">
    <name type="scientific">Halopseudomonas salegens</name>
    <dbReference type="NCBI Taxonomy" id="1434072"/>
    <lineage>
        <taxon>Bacteria</taxon>
        <taxon>Pseudomonadati</taxon>
        <taxon>Pseudomonadota</taxon>
        <taxon>Gammaproteobacteria</taxon>
        <taxon>Pseudomonadales</taxon>
        <taxon>Pseudomonadaceae</taxon>
        <taxon>Halopseudomonas</taxon>
    </lineage>
</organism>
<evidence type="ECO:0000313" key="5">
    <source>
        <dbReference type="Proteomes" id="UP000243924"/>
    </source>
</evidence>
<sequence>MHGQIIGYDNRMASGKLRCSKGQEYEFAQREWQSRIQPRVGQRVSFNPVGHHATGVQPHEMPQTSVVSTDSTTPDPAQPATVAPAAAAEQPTTSSLAVVSLVAGIVGLFFFGSLVAVICGHIARSQIRQSQGKLTGDGLAIGGLIMGYFALILSVLFALGIASAVYMANDT</sequence>
<evidence type="ECO:0000259" key="3">
    <source>
        <dbReference type="Pfam" id="PF13828"/>
    </source>
</evidence>
<keyword evidence="2" id="KW-0472">Membrane</keyword>
<protein>
    <recommendedName>
        <fullName evidence="3">DUF4190 domain-containing protein</fullName>
    </recommendedName>
</protein>
<feature type="transmembrane region" description="Helical" evidence="2">
    <location>
        <begin position="139"/>
        <end position="168"/>
    </location>
</feature>
<feature type="compositionally biased region" description="Low complexity" evidence="1">
    <location>
        <begin position="64"/>
        <end position="79"/>
    </location>
</feature>
<keyword evidence="5" id="KW-1185">Reference proteome</keyword>
<feature type="region of interest" description="Disordered" evidence="1">
    <location>
        <begin position="48"/>
        <end position="79"/>
    </location>
</feature>
<keyword evidence="2" id="KW-0812">Transmembrane</keyword>
<evidence type="ECO:0000256" key="2">
    <source>
        <dbReference type="SAM" id="Phobius"/>
    </source>
</evidence>
<dbReference type="STRING" id="1434072.SAMN05216210_2340"/>
<dbReference type="InterPro" id="IPR025241">
    <property type="entry name" value="DUF4190"/>
</dbReference>
<evidence type="ECO:0000256" key="1">
    <source>
        <dbReference type="SAM" id="MobiDB-lite"/>
    </source>
</evidence>
<name>A0A1H2GJC5_9GAMM</name>
<dbReference type="Pfam" id="PF13828">
    <property type="entry name" value="DUF4190"/>
    <property type="match status" value="1"/>
</dbReference>